<evidence type="ECO:0000313" key="2">
    <source>
        <dbReference type="Proteomes" id="UP000681340"/>
    </source>
</evidence>
<evidence type="ECO:0000313" key="1">
    <source>
        <dbReference type="EMBL" id="GIM66984.1"/>
    </source>
</evidence>
<keyword evidence="2" id="KW-1185">Reference proteome</keyword>
<name>A0A919S8S1_9ACTN</name>
<comment type="caution">
    <text evidence="1">The sequence shown here is derived from an EMBL/GenBank/DDBJ whole genome shotgun (WGS) entry which is preliminary data.</text>
</comment>
<dbReference type="EMBL" id="BOQL01000021">
    <property type="protein sequence ID" value="GIM66984.1"/>
    <property type="molecule type" value="Genomic_DNA"/>
</dbReference>
<gene>
    <name evidence="1" type="ORF">Aau02nite_25400</name>
</gene>
<accession>A0A919S8S1</accession>
<proteinExistence type="predicted"/>
<sequence length="204" mass="22685">MSATITDDLDRTVISGWHTRLATGGSPRRSHWQTKIIYYRSVTDLLTVRPDRTLTWKTIVTGARPHGRRSTFYEVAGGHARHRMIDDLLHDGGSDAIQLALRYLRTDPVEQLIDETKVWSYWPYRERLLADCRQAGLTGEQMEEALTAVVSAWARGHAALAAAVHHSPPACAVEDLVVLRRGRLAAAGAANRLSDVIRRAATPD</sequence>
<reference evidence="1" key="1">
    <citation type="submission" date="2021-03" db="EMBL/GenBank/DDBJ databases">
        <title>Whole genome shotgun sequence of Actinoplanes auranticolor NBRC 12245.</title>
        <authorList>
            <person name="Komaki H."/>
            <person name="Tamura T."/>
        </authorList>
    </citation>
    <scope>NUCLEOTIDE SEQUENCE</scope>
    <source>
        <strain evidence="1">NBRC 12245</strain>
    </source>
</reference>
<organism evidence="1 2">
    <name type="scientific">Actinoplanes auranticolor</name>
    <dbReference type="NCBI Taxonomy" id="47988"/>
    <lineage>
        <taxon>Bacteria</taxon>
        <taxon>Bacillati</taxon>
        <taxon>Actinomycetota</taxon>
        <taxon>Actinomycetes</taxon>
        <taxon>Micromonosporales</taxon>
        <taxon>Micromonosporaceae</taxon>
        <taxon>Actinoplanes</taxon>
    </lineage>
</organism>
<dbReference type="Proteomes" id="UP000681340">
    <property type="component" value="Unassembled WGS sequence"/>
</dbReference>
<dbReference type="AlphaFoldDB" id="A0A919S8S1"/>
<dbReference type="RefSeq" id="WP_212988564.1">
    <property type="nucleotide sequence ID" value="NZ_BAABEA010000019.1"/>
</dbReference>
<protein>
    <submittedName>
        <fullName evidence="1">Uncharacterized protein</fullName>
    </submittedName>
</protein>